<feature type="region of interest" description="Disordered" evidence="1">
    <location>
        <begin position="606"/>
        <end position="641"/>
    </location>
</feature>
<accession>A0AAD9ZAF1</accession>
<feature type="compositionally biased region" description="Basic and acidic residues" evidence="1">
    <location>
        <begin position="1363"/>
        <end position="1376"/>
    </location>
</feature>
<feature type="compositionally biased region" description="Polar residues" evidence="1">
    <location>
        <begin position="1338"/>
        <end position="1347"/>
    </location>
</feature>
<feature type="compositionally biased region" description="Polar residues" evidence="1">
    <location>
        <begin position="1722"/>
        <end position="1738"/>
    </location>
</feature>
<protein>
    <submittedName>
        <fullName evidence="2">Uncharacterized protein</fullName>
    </submittedName>
</protein>
<evidence type="ECO:0000313" key="2">
    <source>
        <dbReference type="EMBL" id="KAK3174380.1"/>
    </source>
</evidence>
<feature type="compositionally biased region" description="Acidic residues" evidence="1">
    <location>
        <begin position="1137"/>
        <end position="1153"/>
    </location>
</feature>
<feature type="compositionally biased region" description="Polar residues" evidence="1">
    <location>
        <begin position="1089"/>
        <end position="1106"/>
    </location>
</feature>
<evidence type="ECO:0000256" key="1">
    <source>
        <dbReference type="SAM" id="MobiDB-lite"/>
    </source>
</evidence>
<evidence type="ECO:0000313" key="3">
    <source>
        <dbReference type="Proteomes" id="UP001276659"/>
    </source>
</evidence>
<gene>
    <name evidence="2" type="ORF">OEA41_001624</name>
</gene>
<sequence>MPHPQNSVALSDTAVSTDSWLRLMRKALFHQLQYNDRKAPPGANCSMVYGPLRAFFDDGTMSKTYYHTYSCLWEKETFFDGGTFLLPSKFPEEGLDSYIVDFDLSTGIHHVNFPAMSFRPNPSHPGEYVLASQDSAMEHPTSDLQETDSAIMSFKPSSSTTLHGSTDKAAFQDSILHAILPNTHRTASSKCRSNNSLETVGSHQAASKLSFKDIFSKGQVGTSSKSEGKNILSLNVIEDEILSETKGGSGKVSHKNFKALRIQVGLHVTQDALTPVGETSDPSSGSFCGTISTPATSATSVTFMKPLLLPKLCIPSTTSTILMKPWILPNIHVPPGNTMATLNALDLAGQGQEQVVLEYLFPPWWNLKISQRQYDNWEAIKERVDPEDYWPRDGCQAQYTVKTTSRDQDIEDADSAVLHAAHESNFGIQSTNDVQASHTSDDAEAITLPTAPQPVDRELVRAMPSFDVNLRTRTQNFDALDILRLEILCELRKPKTPSPSPHLNVDSRSISKQPFRLSDYGEDNVMGAGAYEAQILLHEPSGELHMGPVPASPLETADSISAIDDADRIKEGAVQDQGQLSLESANAPLRFEDIDLDAEFGQSAMELDDEATPDNDEGSIEQSVENRHEKGKAAGDADENQDLHLPDVLARLRSTMSQNSSLPRPGLSAPALNKPILPSLRRLDRYIPVDLMIEINHEFHRLWFEGLDDRAWTPGADDAEVRRLATNSITQHRIGIPTTIGDMFKKFNGIYEDLWQGGFPDRLCVAGEDEARIQKITSYNVQWDYFKNDLNGSRLLLQGRKGFGPAPPFIDWFLQATGGDGQYRVHSRAKADEDNDNDNDSIYQHTNPSLQHHGNFLNDWFHEKSGTPPAISLFAVVTAGRTQPVKDRYSHKAAVMSQAVKRIDPFEFDGDMSLIDENLKGTALRDFAIGRTSIAYGHWGAWLSDSYDEDEDVPTVASGSFEGVGSYDAYGRLKQYAGLQWPHRVQRLDEDILIVNDDGRSHHTLPEPLETRGPWYCTLPTEPSMLRYTTAFIENENEEFEENAVAVIQQPPVINEIKENTAEDTQQPPNTEPVSAPSLEIENKLHNASRANEQVPSASPEHATSSEGEKAEENASGDTQPEPSQDFEHDSLANIDNLDDNASDASTEIEQEQGPERDPVQHLLSDAAQSDSSTSETSEDPVAALFGEGAAIMAHIRAQGPPSCRTSGESIVVKLPNAEPSSYLAGDDTRETQDASEVKDASHENGKELLLKEGPRSAVAEADPNLTILAKYASPPHGSPGSSHKKMYEQPLNEFVLPPKKPAVIEAVIHSSSEDNGVVLDDEINYNEQFGSLDAEESSLNTISPSQGFPARDYVPQTPSRLQDGRDFSPRVRESPENLDSPTKSLGGDSWEFDGENWVSPVKSGKQPAMQVDDDDFSEAQVSPTSSGTPSSPPSPGDSDNLDVSPVELTGTSWIEDDVFAPVPNETPSEATEGWGFDDDTEESRQIPFNDLPVTSEGEEEALTPLNIQKYRPSISPVPEANNPSTPRSLTDLALTKVPRFVKVQRNVSRTHIPSQKSAMSSEATTATSASPTPELPSGESSKQHSRSSSSSNQASYGNTNNHSRSSSQSDLLTAEDIEDMAQEFALQAEAKQKGPSASLAFSYNTPGSSPIKKLITLDAAALGAALTPLAQPDETEQEGTVSKDVADVENSADLGKATQGDNPLQDEPVSDNEAIDEEVNDTTGSNDNTAEISSASDNIVADGPSQDELITDNEPVTDSEVINPKTDDTASNNDNPAQTFSISIHIAADIPPTAEPRELRPQQGHLMEAGDVLEAENSVEVPLGGVLAAGDMVEAENVIDYGYEDVSEIPLRPDNRAYFGYFSVTVGHAAFAVGKWAVTTWAVRKLLV</sequence>
<proteinExistence type="predicted"/>
<feature type="compositionally biased region" description="Low complexity" evidence="1">
    <location>
        <begin position="1558"/>
        <end position="1596"/>
    </location>
</feature>
<feature type="region of interest" description="Disordered" evidence="1">
    <location>
        <begin position="1719"/>
        <end position="1778"/>
    </location>
</feature>
<feature type="compositionally biased region" description="Acidic residues" evidence="1">
    <location>
        <begin position="606"/>
        <end position="619"/>
    </location>
</feature>
<feature type="compositionally biased region" description="Basic and acidic residues" evidence="1">
    <location>
        <begin position="1227"/>
        <end position="1255"/>
    </location>
</feature>
<name>A0AAD9ZAF1_9LECA</name>
<comment type="caution">
    <text evidence="2">The sequence shown here is derived from an EMBL/GenBank/DDBJ whole genome shotgun (WGS) entry which is preliminary data.</text>
</comment>
<feature type="compositionally biased region" description="Polar residues" evidence="1">
    <location>
        <begin position="1546"/>
        <end position="1557"/>
    </location>
</feature>
<organism evidence="2 3">
    <name type="scientific">Lepraria neglecta</name>
    <dbReference type="NCBI Taxonomy" id="209136"/>
    <lineage>
        <taxon>Eukaryota</taxon>
        <taxon>Fungi</taxon>
        <taxon>Dikarya</taxon>
        <taxon>Ascomycota</taxon>
        <taxon>Pezizomycotina</taxon>
        <taxon>Lecanoromycetes</taxon>
        <taxon>OSLEUM clade</taxon>
        <taxon>Lecanoromycetidae</taxon>
        <taxon>Lecanorales</taxon>
        <taxon>Lecanorineae</taxon>
        <taxon>Stereocaulaceae</taxon>
        <taxon>Lepraria</taxon>
    </lineage>
</organism>
<reference evidence="2" key="1">
    <citation type="submission" date="2022-11" db="EMBL/GenBank/DDBJ databases">
        <title>Chromosomal genome sequence assembly and mating type (MAT) locus characterization of the leprose asexual lichenized fungus Lepraria neglecta (Nyl.) Erichsen.</title>
        <authorList>
            <person name="Allen J.L."/>
            <person name="Pfeffer B."/>
        </authorList>
    </citation>
    <scope>NUCLEOTIDE SEQUENCE</scope>
    <source>
        <strain evidence="2">Allen 5258</strain>
    </source>
</reference>
<feature type="region of interest" description="Disordered" evidence="1">
    <location>
        <begin position="1332"/>
        <end position="1619"/>
    </location>
</feature>
<dbReference type="Proteomes" id="UP001276659">
    <property type="component" value="Unassembled WGS sequence"/>
</dbReference>
<feature type="region of interest" description="Disordered" evidence="1">
    <location>
        <begin position="1089"/>
        <end position="1184"/>
    </location>
</feature>
<feature type="compositionally biased region" description="Polar residues" evidence="1">
    <location>
        <begin position="1597"/>
        <end position="1612"/>
    </location>
</feature>
<feature type="compositionally biased region" description="Low complexity" evidence="1">
    <location>
        <begin position="1163"/>
        <end position="1176"/>
    </location>
</feature>
<dbReference type="EMBL" id="JASNWA010000006">
    <property type="protein sequence ID" value="KAK3174380.1"/>
    <property type="molecule type" value="Genomic_DNA"/>
</dbReference>
<keyword evidence="3" id="KW-1185">Reference proteome</keyword>
<feature type="region of interest" description="Disordered" evidence="1">
    <location>
        <begin position="1197"/>
        <end position="1258"/>
    </location>
</feature>
<feature type="compositionally biased region" description="Basic and acidic residues" evidence="1">
    <location>
        <begin position="624"/>
        <end position="641"/>
    </location>
</feature>